<dbReference type="EMBL" id="QGKL01000029">
    <property type="protein sequence ID" value="PWQ96279.1"/>
    <property type="molecule type" value="Genomic_DNA"/>
</dbReference>
<dbReference type="Proteomes" id="UP000245506">
    <property type="component" value="Unassembled WGS sequence"/>
</dbReference>
<proteinExistence type="predicted"/>
<dbReference type="Pfam" id="PF04392">
    <property type="entry name" value="ABC_sub_bind"/>
    <property type="match status" value="1"/>
</dbReference>
<reference evidence="2 3" key="1">
    <citation type="submission" date="2018-05" db="EMBL/GenBank/DDBJ databases">
        <title>Leucothrix arctica sp. nov., isolated from Arctic seawater.</title>
        <authorList>
            <person name="Choi A."/>
            <person name="Baek K."/>
        </authorList>
    </citation>
    <scope>NUCLEOTIDE SEQUENCE [LARGE SCALE GENOMIC DNA]</scope>
    <source>
        <strain evidence="2 3">IMCC9719</strain>
    </source>
</reference>
<feature type="chain" id="PRO_5016340299" description="ABC transporter permease" evidence="1">
    <location>
        <begin position="28"/>
        <end position="397"/>
    </location>
</feature>
<evidence type="ECO:0008006" key="4">
    <source>
        <dbReference type="Google" id="ProtNLM"/>
    </source>
</evidence>
<evidence type="ECO:0000313" key="2">
    <source>
        <dbReference type="EMBL" id="PWQ96279.1"/>
    </source>
</evidence>
<organism evidence="2 3">
    <name type="scientific">Leucothrix arctica</name>
    <dbReference type="NCBI Taxonomy" id="1481894"/>
    <lineage>
        <taxon>Bacteria</taxon>
        <taxon>Pseudomonadati</taxon>
        <taxon>Pseudomonadota</taxon>
        <taxon>Gammaproteobacteria</taxon>
        <taxon>Thiotrichales</taxon>
        <taxon>Thiotrichaceae</taxon>
        <taxon>Leucothrix</taxon>
    </lineage>
</organism>
<feature type="signal peptide" evidence="1">
    <location>
        <begin position="1"/>
        <end position="27"/>
    </location>
</feature>
<dbReference type="SUPFAM" id="SSF53822">
    <property type="entry name" value="Periplasmic binding protein-like I"/>
    <property type="match status" value="1"/>
</dbReference>
<keyword evidence="3" id="KW-1185">Reference proteome</keyword>
<dbReference type="PANTHER" id="PTHR35271:SF1">
    <property type="entry name" value="ABC TRANSPORTER, SUBSTRATE-BINDING LIPOPROTEIN"/>
    <property type="match status" value="1"/>
</dbReference>
<comment type="caution">
    <text evidence="2">The sequence shown here is derived from an EMBL/GenBank/DDBJ whole genome shotgun (WGS) entry which is preliminary data.</text>
</comment>
<evidence type="ECO:0000256" key="1">
    <source>
        <dbReference type="SAM" id="SignalP"/>
    </source>
</evidence>
<dbReference type="PANTHER" id="PTHR35271">
    <property type="entry name" value="ABC TRANSPORTER, SUBSTRATE-BINDING LIPOPROTEIN-RELATED"/>
    <property type="match status" value="1"/>
</dbReference>
<accession>A0A317CD13</accession>
<sequence>MIKNKLSKAFTLAAGTLLLGMTSASFAADKHVAITQIVEHPALDAARQGVKDELEAQGYVEGTNLKWSYESAQGAPATASQIAKKFAGENPDVVVGIATPSAQALAASARGIPLVYSAVTDPIGAKLVKSVTEGNKNATGVSDLSPVKAQMELVKQIVPTAKRLGVIYNPGETNSVVLIELVKQYAPELGMTVVEGSSPKSSDVLAAARSLVGKVDAIYIPTDNTVVSAFESVIKVAYAAKIPVIAADTDSVKRGAAAALGFNYYDLGRQTGKIVVSILKGQKTIDIIPQGVSKTELFVNPESALKMGVRLSKEFVESAKVVISEESLKAEMEAAAKAEADAAAKVESDKEMAMAKEAADKAVEVAKEAAAKAEVVAKEVADTAVEAAREAAAAIKK</sequence>
<dbReference type="OrthoDB" id="9776955at2"/>
<protein>
    <recommendedName>
        <fullName evidence="4">ABC transporter permease</fullName>
    </recommendedName>
</protein>
<dbReference type="AlphaFoldDB" id="A0A317CD13"/>
<name>A0A317CD13_9GAMM</name>
<dbReference type="CDD" id="cd06325">
    <property type="entry name" value="PBP1_ABC_unchar_transporter"/>
    <property type="match status" value="1"/>
</dbReference>
<gene>
    <name evidence="2" type="ORF">DKT75_09835</name>
</gene>
<dbReference type="RefSeq" id="WP_109823251.1">
    <property type="nucleotide sequence ID" value="NZ_QGKL01000029.1"/>
</dbReference>
<dbReference type="Gene3D" id="3.40.50.2300">
    <property type="match status" value="2"/>
</dbReference>
<dbReference type="InterPro" id="IPR007487">
    <property type="entry name" value="ABC_transpt-TYRBP-like"/>
</dbReference>
<keyword evidence="1" id="KW-0732">Signal</keyword>
<dbReference type="InterPro" id="IPR028082">
    <property type="entry name" value="Peripla_BP_I"/>
</dbReference>
<evidence type="ECO:0000313" key="3">
    <source>
        <dbReference type="Proteomes" id="UP000245506"/>
    </source>
</evidence>